<feature type="domain" description="Manganese/iron superoxide dismutase N-terminal" evidence="6">
    <location>
        <begin position="3"/>
        <end position="82"/>
    </location>
</feature>
<dbReference type="PRINTS" id="PR01703">
    <property type="entry name" value="MNSODISMTASE"/>
</dbReference>
<feature type="domain" description="Manganese/iron superoxide dismutase C-terminal" evidence="7">
    <location>
        <begin position="89"/>
        <end position="189"/>
    </location>
</feature>
<sequence length="193" mass="21358">MAFELPALPYAQDALAPTISAETMEYHYGKHHQTYVDNLNKAVAGTADENASLEDIIMKAEGPLFNNAAQVWNHTFFWNSLSPNGGGQPTGAIADRIAADFGGYDEFRAQITDAGLTQFGSGWAWLVEKDGKLAIMKTPNADLPMKHGAKALFTIDVWEHAYYIDYRNARAKFIEVVLDKLINWDFVNANLAS</sequence>
<keyword evidence="5" id="KW-0408">Iron</keyword>
<dbReference type="Pfam" id="PF00081">
    <property type="entry name" value="Sod_Fe_N"/>
    <property type="match status" value="1"/>
</dbReference>
<dbReference type="Pfam" id="PF02777">
    <property type="entry name" value="Sod_Fe_C"/>
    <property type="match status" value="1"/>
</dbReference>
<proteinExistence type="inferred from homology"/>
<reference evidence="8" key="1">
    <citation type="submission" date="2020-05" db="EMBL/GenBank/DDBJ databases">
        <authorList>
            <person name="Chiriac C."/>
            <person name="Salcher M."/>
            <person name="Ghai R."/>
            <person name="Kavagutti S V."/>
        </authorList>
    </citation>
    <scope>NUCLEOTIDE SEQUENCE</scope>
</reference>
<organism evidence="8">
    <name type="scientific">freshwater metagenome</name>
    <dbReference type="NCBI Taxonomy" id="449393"/>
    <lineage>
        <taxon>unclassified sequences</taxon>
        <taxon>metagenomes</taxon>
        <taxon>ecological metagenomes</taxon>
    </lineage>
</organism>
<dbReference type="SUPFAM" id="SSF54719">
    <property type="entry name" value="Fe,Mn superoxide dismutase (SOD), C-terminal domain"/>
    <property type="match status" value="1"/>
</dbReference>
<dbReference type="PANTHER" id="PTHR42769">
    <property type="entry name" value="SUPEROXIDE DISMUTASE"/>
    <property type="match status" value="1"/>
</dbReference>
<dbReference type="Gene3D" id="3.55.40.20">
    <property type="entry name" value="Iron/manganese superoxide dismutase, C-terminal domain"/>
    <property type="match status" value="1"/>
</dbReference>
<dbReference type="EMBL" id="CAEZTG010000231">
    <property type="protein sequence ID" value="CAB4580916.1"/>
    <property type="molecule type" value="Genomic_DNA"/>
</dbReference>
<dbReference type="GO" id="GO:0004784">
    <property type="term" value="F:superoxide dismutase activity"/>
    <property type="evidence" value="ECO:0007669"/>
    <property type="project" value="UniProtKB-EC"/>
</dbReference>
<dbReference type="PIRSF" id="PIRSF000349">
    <property type="entry name" value="SODismutase"/>
    <property type="match status" value="1"/>
</dbReference>
<dbReference type="PANTHER" id="PTHR42769:SF3">
    <property type="entry name" value="SUPEROXIDE DISMUTASE [FE] 2, CHLOROPLASTIC"/>
    <property type="match status" value="1"/>
</dbReference>
<comment type="similarity">
    <text evidence="1">Belongs to the iron/manganese superoxide dismutase family.</text>
</comment>
<keyword evidence="4" id="KW-0560">Oxidoreductase</keyword>
<dbReference type="InterPro" id="IPR019833">
    <property type="entry name" value="Mn/Fe_SOD_BS"/>
</dbReference>
<dbReference type="EC" id="1.15.1.1" evidence="2"/>
<evidence type="ECO:0000259" key="6">
    <source>
        <dbReference type="Pfam" id="PF00081"/>
    </source>
</evidence>
<dbReference type="InterPro" id="IPR036314">
    <property type="entry name" value="SOD_C_sf"/>
</dbReference>
<dbReference type="AlphaFoldDB" id="A0A6J6EXQ4"/>
<evidence type="ECO:0000256" key="3">
    <source>
        <dbReference type="ARBA" id="ARBA00022723"/>
    </source>
</evidence>
<evidence type="ECO:0000256" key="2">
    <source>
        <dbReference type="ARBA" id="ARBA00012682"/>
    </source>
</evidence>
<dbReference type="InterPro" id="IPR001189">
    <property type="entry name" value="Mn/Fe_SOD"/>
</dbReference>
<evidence type="ECO:0000256" key="5">
    <source>
        <dbReference type="ARBA" id="ARBA00023004"/>
    </source>
</evidence>
<dbReference type="InterPro" id="IPR019832">
    <property type="entry name" value="Mn/Fe_SOD_C"/>
</dbReference>
<evidence type="ECO:0000256" key="4">
    <source>
        <dbReference type="ARBA" id="ARBA00023002"/>
    </source>
</evidence>
<dbReference type="Gene3D" id="1.10.287.990">
    <property type="entry name" value="Fe,Mn superoxide dismutase (SOD) domain"/>
    <property type="match status" value="1"/>
</dbReference>
<evidence type="ECO:0000313" key="8">
    <source>
        <dbReference type="EMBL" id="CAB4580916.1"/>
    </source>
</evidence>
<evidence type="ECO:0000256" key="1">
    <source>
        <dbReference type="ARBA" id="ARBA00008714"/>
    </source>
</evidence>
<dbReference type="PROSITE" id="PS00088">
    <property type="entry name" value="SOD_MN"/>
    <property type="match status" value="1"/>
</dbReference>
<keyword evidence="3" id="KW-0479">Metal-binding</keyword>
<dbReference type="GO" id="GO:0046872">
    <property type="term" value="F:metal ion binding"/>
    <property type="evidence" value="ECO:0007669"/>
    <property type="project" value="UniProtKB-KW"/>
</dbReference>
<dbReference type="InterPro" id="IPR019831">
    <property type="entry name" value="Mn/Fe_SOD_N"/>
</dbReference>
<accession>A0A6J6EXQ4</accession>
<dbReference type="SUPFAM" id="SSF46609">
    <property type="entry name" value="Fe,Mn superoxide dismutase (SOD), N-terminal domain"/>
    <property type="match status" value="1"/>
</dbReference>
<gene>
    <name evidence="8" type="ORF">UFOPK1603_01776</name>
</gene>
<dbReference type="InterPro" id="IPR036324">
    <property type="entry name" value="Mn/Fe_SOD_N_sf"/>
</dbReference>
<evidence type="ECO:0000259" key="7">
    <source>
        <dbReference type="Pfam" id="PF02777"/>
    </source>
</evidence>
<name>A0A6J6EXQ4_9ZZZZ</name>
<dbReference type="FunFam" id="1.10.287.990:FF:000002">
    <property type="entry name" value="Superoxide dismutase"/>
    <property type="match status" value="1"/>
</dbReference>
<protein>
    <recommendedName>
        <fullName evidence="2">superoxide dismutase</fullName>
        <ecNumber evidence="2">1.15.1.1</ecNumber>
    </recommendedName>
</protein>